<name>A0A9Q8UQW9_PASFU</name>
<dbReference type="AlphaFoldDB" id="A0A9Q8UQW9"/>
<feature type="domain" description="FAD-binding" evidence="5">
    <location>
        <begin position="5"/>
        <end position="365"/>
    </location>
</feature>
<dbReference type="RefSeq" id="XP_047763560.1">
    <property type="nucleotide sequence ID" value="XM_047906606.1"/>
</dbReference>
<evidence type="ECO:0000313" key="7">
    <source>
        <dbReference type="Proteomes" id="UP000756132"/>
    </source>
</evidence>
<sequence length="568" mass="62868">MEQIPILIIGAGPAGATLALLLGQLGIKTIFVSRHRGAANTPRAHIFNQRAMEVLRDAGLESRMKGVASPSRHMEHTSWSNTLSGGEYGRMLSWGNKPTERGRYDTASPCQMFDLPQSYMEPILVDEAVKAGAEVRFGHEFVSLEQNAEGVSVTLKDRNDDRRYQVNCQYLVGADGARSPVIEAVNIPCTGRTINDAFNVHIEADPSKYMVNRPGSLNWVLNTDAPDWSAAGNFRMVRPWTEWVVSMHPSTKDGKSFDPSPEQILRRLHQMIGNNTVPIKILSSFRWTINDLVANTWQKDRVLCIGDAVHRHPPINGLGSNTCISDAFNLAWKLAYVLKRYAAPSLLATLTTERKPVGDGVVRRANEGMEAHRNLWAVLGLTADARQQAMLKLERNDVEGTRARKELSKAFESTDDELQALGIQMNQVYLGSSATAVNEDDQPPDETGMNRLKEVIISTYPGYHLPHVWVCASGQSPRVSILDLCGRGQFALFTGRGGERWINAATQLSGQAGNPPIVAHKRVRTVEEEGVVLVRPDHFVAWRYPTSSAEAKTLLQRALDQVLAKVPR</sequence>
<keyword evidence="1" id="KW-0285">Flavoprotein</keyword>
<dbReference type="InterPro" id="IPR050641">
    <property type="entry name" value="RIFMO-like"/>
</dbReference>
<evidence type="ECO:0000313" key="6">
    <source>
        <dbReference type="EMBL" id="UJO19194.1"/>
    </source>
</evidence>
<keyword evidence="2" id="KW-0274">FAD</keyword>
<dbReference type="GO" id="GO:0016709">
    <property type="term" value="F:oxidoreductase activity, acting on paired donors, with incorporation or reduction of molecular oxygen, NAD(P)H as one donor, and incorporation of one atom of oxygen"/>
    <property type="evidence" value="ECO:0007669"/>
    <property type="project" value="UniProtKB-ARBA"/>
</dbReference>
<dbReference type="GeneID" id="71987336"/>
<organism evidence="6 7">
    <name type="scientific">Passalora fulva</name>
    <name type="common">Tomato leaf mold</name>
    <name type="synonym">Cladosporium fulvum</name>
    <dbReference type="NCBI Taxonomy" id="5499"/>
    <lineage>
        <taxon>Eukaryota</taxon>
        <taxon>Fungi</taxon>
        <taxon>Dikarya</taxon>
        <taxon>Ascomycota</taxon>
        <taxon>Pezizomycotina</taxon>
        <taxon>Dothideomycetes</taxon>
        <taxon>Dothideomycetidae</taxon>
        <taxon>Mycosphaerellales</taxon>
        <taxon>Mycosphaerellaceae</taxon>
        <taxon>Fulvia</taxon>
    </lineage>
</organism>
<dbReference type="InterPro" id="IPR002938">
    <property type="entry name" value="FAD-bd"/>
</dbReference>
<evidence type="ECO:0000259" key="5">
    <source>
        <dbReference type="Pfam" id="PF01494"/>
    </source>
</evidence>
<evidence type="ECO:0000256" key="3">
    <source>
        <dbReference type="ARBA" id="ARBA00023002"/>
    </source>
</evidence>
<dbReference type="Gene3D" id="3.40.30.120">
    <property type="match status" value="1"/>
</dbReference>
<keyword evidence="4" id="KW-1133">Transmembrane helix</keyword>
<dbReference type="PANTHER" id="PTHR43004:SF8">
    <property type="entry name" value="FAD-BINDING DOMAIN-CONTAINING PROTEIN-RELATED"/>
    <property type="match status" value="1"/>
</dbReference>
<dbReference type="KEGG" id="ffu:CLAFUR5_07458"/>
<feature type="transmembrane region" description="Helical" evidence="4">
    <location>
        <begin position="6"/>
        <end position="27"/>
    </location>
</feature>
<keyword evidence="7" id="KW-1185">Reference proteome</keyword>
<dbReference type="InterPro" id="IPR036188">
    <property type="entry name" value="FAD/NAD-bd_sf"/>
</dbReference>
<dbReference type="PANTHER" id="PTHR43004">
    <property type="entry name" value="TRK SYSTEM POTASSIUM UPTAKE PROTEIN"/>
    <property type="match status" value="1"/>
</dbReference>
<protein>
    <submittedName>
        <fullName evidence="6">2,4-dichlorophenol 6-monooxygenase</fullName>
    </submittedName>
</protein>
<gene>
    <name evidence="6" type="ORF">CLAFUR5_07458</name>
</gene>
<dbReference type="SUPFAM" id="SSF51905">
    <property type="entry name" value="FAD/NAD(P)-binding domain"/>
    <property type="match status" value="1"/>
</dbReference>
<dbReference type="GO" id="GO:0071949">
    <property type="term" value="F:FAD binding"/>
    <property type="evidence" value="ECO:0007669"/>
    <property type="project" value="InterPro"/>
</dbReference>
<accession>A0A9Q8UQW9</accession>
<dbReference type="Pfam" id="PF01494">
    <property type="entry name" value="FAD_binding_3"/>
    <property type="match status" value="1"/>
</dbReference>
<keyword evidence="3" id="KW-0560">Oxidoreductase</keyword>
<evidence type="ECO:0000256" key="1">
    <source>
        <dbReference type="ARBA" id="ARBA00022630"/>
    </source>
</evidence>
<dbReference type="OrthoDB" id="2690153at2759"/>
<keyword evidence="4" id="KW-0812">Transmembrane</keyword>
<proteinExistence type="predicted"/>
<dbReference type="Gene3D" id="3.30.9.10">
    <property type="entry name" value="D-Amino Acid Oxidase, subunit A, domain 2"/>
    <property type="match status" value="1"/>
</dbReference>
<evidence type="ECO:0000256" key="4">
    <source>
        <dbReference type="SAM" id="Phobius"/>
    </source>
</evidence>
<dbReference type="EMBL" id="CP090168">
    <property type="protein sequence ID" value="UJO19194.1"/>
    <property type="molecule type" value="Genomic_DNA"/>
</dbReference>
<keyword evidence="4" id="KW-0472">Membrane</keyword>
<dbReference type="PRINTS" id="PR00420">
    <property type="entry name" value="RNGMNOXGNASE"/>
</dbReference>
<reference evidence="6" key="1">
    <citation type="submission" date="2021-12" db="EMBL/GenBank/DDBJ databases">
        <authorList>
            <person name="Zaccaron A."/>
            <person name="Stergiopoulos I."/>
        </authorList>
    </citation>
    <scope>NUCLEOTIDE SEQUENCE</scope>
    <source>
        <strain evidence="6">Race5_Kim</strain>
    </source>
</reference>
<dbReference type="Proteomes" id="UP000756132">
    <property type="component" value="Chromosome 6"/>
</dbReference>
<reference evidence="6" key="2">
    <citation type="journal article" date="2022" name="Microb. Genom.">
        <title>A chromosome-scale genome assembly of the tomato pathogen Cladosporium fulvum reveals a compartmentalized genome architecture and the presence of a dispensable chromosome.</title>
        <authorList>
            <person name="Zaccaron A.Z."/>
            <person name="Chen L.H."/>
            <person name="Samaras A."/>
            <person name="Stergiopoulos I."/>
        </authorList>
    </citation>
    <scope>NUCLEOTIDE SEQUENCE</scope>
    <source>
        <strain evidence="6">Race5_Kim</strain>
    </source>
</reference>
<dbReference type="Pfam" id="PF21274">
    <property type="entry name" value="Rng_hyd_C"/>
    <property type="match status" value="1"/>
</dbReference>
<evidence type="ECO:0000256" key="2">
    <source>
        <dbReference type="ARBA" id="ARBA00022827"/>
    </source>
</evidence>
<dbReference type="Gene3D" id="3.50.50.60">
    <property type="entry name" value="FAD/NAD(P)-binding domain"/>
    <property type="match status" value="1"/>
</dbReference>